<dbReference type="EMBL" id="JANZXA010000015">
    <property type="protein sequence ID" value="MCT2401521.1"/>
    <property type="molecule type" value="Genomic_DNA"/>
</dbReference>
<proteinExistence type="predicted"/>
<reference evidence="1" key="1">
    <citation type="submission" date="2022-09" db="EMBL/GenBank/DDBJ databases">
        <title>Novosphingobium sp. Nov., a polycyclic aromatic hydrocarbon-degrading bacterium isolated form mangrove sediments in HongKong.</title>
        <authorList>
            <person name="Hu Z."/>
        </authorList>
    </citation>
    <scope>NUCLEOTIDE SEQUENCE</scope>
    <source>
        <strain evidence="1">HK4-1</strain>
    </source>
</reference>
<organism evidence="1 2">
    <name type="scientific">Novosphingobium mangrovi</name>
    <name type="common">ex Huang et al. 2023</name>
    <dbReference type="NCBI Taxonomy" id="2976432"/>
    <lineage>
        <taxon>Bacteria</taxon>
        <taxon>Pseudomonadati</taxon>
        <taxon>Pseudomonadota</taxon>
        <taxon>Alphaproteobacteria</taxon>
        <taxon>Sphingomonadales</taxon>
        <taxon>Sphingomonadaceae</taxon>
        <taxon>Novosphingobium</taxon>
    </lineage>
</organism>
<protein>
    <submittedName>
        <fullName evidence="1">Uncharacterized protein</fullName>
    </submittedName>
</protein>
<comment type="caution">
    <text evidence="1">The sequence shown here is derived from an EMBL/GenBank/DDBJ whole genome shotgun (WGS) entry which is preliminary data.</text>
</comment>
<evidence type="ECO:0000313" key="2">
    <source>
        <dbReference type="Proteomes" id="UP001165583"/>
    </source>
</evidence>
<name>A0ABT2I9L5_9SPHN</name>
<evidence type="ECO:0000313" key="1">
    <source>
        <dbReference type="EMBL" id="MCT2401521.1"/>
    </source>
</evidence>
<sequence>MAFIDFKDAEPGTPLASVASMAAEHRASPIVDALTALERRVIELAREDDLETLRPPRTRGWFARLILGPMPASPMLANERLESLRRLAVQAWHHGYNLPVSAQEEALAAGFSEHQVGAVLDTIGRLRAPFRRLSA</sequence>
<accession>A0ABT2I9L5</accession>
<dbReference type="RefSeq" id="WP_260047546.1">
    <property type="nucleotide sequence ID" value="NZ_JANZXA010000015.1"/>
</dbReference>
<gene>
    <name evidence="1" type="ORF">NZK81_18365</name>
</gene>
<keyword evidence="2" id="KW-1185">Reference proteome</keyword>
<dbReference type="Proteomes" id="UP001165583">
    <property type="component" value="Unassembled WGS sequence"/>
</dbReference>